<dbReference type="Pfam" id="PF02518">
    <property type="entry name" value="HATPase_c"/>
    <property type="match status" value="1"/>
</dbReference>
<keyword evidence="4" id="KW-0597">Phosphoprotein</keyword>
<dbReference type="CDD" id="cd00082">
    <property type="entry name" value="HisKA"/>
    <property type="match status" value="1"/>
</dbReference>
<dbReference type="Proteomes" id="UP000733744">
    <property type="component" value="Unassembled WGS sequence"/>
</dbReference>
<dbReference type="SUPFAM" id="SSF47384">
    <property type="entry name" value="Homodimeric domain of signal transducing histidine kinase"/>
    <property type="match status" value="1"/>
</dbReference>
<dbReference type="CDD" id="cd16943">
    <property type="entry name" value="HATPase_AtoS-like"/>
    <property type="match status" value="1"/>
</dbReference>
<dbReference type="InterPro" id="IPR003594">
    <property type="entry name" value="HATPase_dom"/>
</dbReference>
<evidence type="ECO:0000256" key="3">
    <source>
        <dbReference type="ARBA" id="ARBA00012438"/>
    </source>
</evidence>
<evidence type="ECO:0000259" key="8">
    <source>
        <dbReference type="PROSITE" id="PS50109"/>
    </source>
</evidence>
<name>A0ABY3C4R5_9GAMM</name>
<sequence>MTILNWNSQLELGIDSVDKQHKHLIDLTNQLDEAVAIGAERDTLIKIINDLINYTVYHFQHEEQLMLAAEFNPTLYVIHEAEHREFVAKMLTVQREVETDVNTLSEDLMDYLVNWLCHHILSTDKQMALSLIKGIDAAQIQIDKQEHHEIMQSNLYSALRESENRFKELAENISALIWITNANHVPIFCNHFWFTTFNLQADTLTREQWLNRIHPEDRDNVTQTYIRAAKELSKFKIQYRVLNTNGKITWIYETAVPRVRKNNSFAGLMGCGMDITSQKQAETVLARSNAQLEEEVEKRTQELIKINKTLEFEKNQQLLLNKQLQEAQMHLLQSEKMASIGQLAAGVAHEINNPIGYINSNLSSLKNYIDNLLALIAIYEKAETITDDTGQLKQIRAFKQKIDLEFLKTDVLDLLEESHEGATRVKKIIQDLKDFSRLGGDDDWQWADLHVGLESTLNIVNNEIKYKAKVVKELGCLPEVKCLPHQLNQVFMNLLINAAHAIEDKGIITLRTGTTNDRVWVEISDTGKGIASEHLSKIFDPFFTTKPVGKGTGLGLSVSYSIIQRHQGEIQLSSQVGQGTSFRIILPINGVSNENAPDGGRTN</sequence>
<keyword evidence="6" id="KW-0408">Iron</keyword>
<dbReference type="NCBIfam" id="NF033749">
    <property type="entry name" value="bact_hemeryth"/>
    <property type="match status" value="1"/>
</dbReference>
<protein>
    <recommendedName>
        <fullName evidence="3">histidine kinase</fullName>
        <ecNumber evidence="3">2.7.13.3</ecNumber>
    </recommendedName>
</protein>
<dbReference type="Pfam" id="PF01814">
    <property type="entry name" value="Hemerythrin"/>
    <property type="match status" value="1"/>
</dbReference>
<dbReference type="InterPro" id="IPR004358">
    <property type="entry name" value="Sig_transdc_His_kin-like_C"/>
</dbReference>
<dbReference type="PROSITE" id="PS50113">
    <property type="entry name" value="PAC"/>
    <property type="match status" value="1"/>
</dbReference>
<keyword evidence="5" id="KW-0479">Metal-binding</keyword>
<evidence type="ECO:0000256" key="1">
    <source>
        <dbReference type="ARBA" id="ARBA00000085"/>
    </source>
</evidence>
<evidence type="ECO:0000256" key="4">
    <source>
        <dbReference type="ARBA" id="ARBA00022553"/>
    </source>
</evidence>
<keyword evidence="11" id="KW-1185">Reference proteome</keyword>
<evidence type="ECO:0000313" key="10">
    <source>
        <dbReference type="EMBL" id="TRW89713.1"/>
    </source>
</evidence>
<dbReference type="CDD" id="cd12107">
    <property type="entry name" value="Hemerythrin"/>
    <property type="match status" value="1"/>
</dbReference>
<dbReference type="InterPro" id="IPR036890">
    <property type="entry name" value="HATPase_C_sf"/>
</dbReference>
<dbReference type="InterPro" id="IPR035938">
    <property type="entry name" value="Hemerythrin-like_sf"/>
</dbReference>
<dbReference type="PANTHER" id="PTHR43065">
    <property type="entry name" value="SENSOR HISTIDINE KINASE"/>
    <property type="match status" value="1"/>
</dbReference>
<dbReference type="EMBL" id="RYFG02000121">
    <property type="protein sequence ID" value="TRW89713.1"/>
    <property type="molecule type" value="Genomic_DNA"/>
</dbReference>
<dbReference type="PROSITE" id="PS50109">
    <property type="entry name" value="HIS_KIN"/>
    <property type="match status" value="1"/>
</dbReference>
<proteinExistence type="inferred from homology"/>
<dbReference type="InterPro" id="IPR005467">
    <property type="entry name" value="His_kinase_dom"/>
</dbReference>
<feature type="domain" description="Histidine kinase" evidence="8">
    <location>
        <begin position="346"/>
        <end position="590"/>
    </location>
</feature>
<dbReference type="EC" id="2.7.13.3" evidence="3"/>
<dbReference type="InterPro" id="IPR013655">
    <property type="entry name" value="PAS_fold_3"/>
</dbReference>
<dbReference type="InterPro" id="IPR000700">
    <property type="entry name" value="PAS-assoc_C"/>
</dbReference>
<comment type="similarity">
    <text evidence="2">Belongs to the hemerythrin family.</text>
</comment>
<comment type="caution">
    <text evidence="10">The sequence shown here is derived from an EMBL/GenBank/DDBJ whole genome shotgun (WGS) entry which is preliminary data.</text>
</comment>
<dbReference type="InterPro" id="IPR036097">
    <property type="entry name" value="HisK_dim/P_sf"/>
</dbReference>
<dbReference type="InterPro" id="IPR012312">
    <property type="entry name" value="Hemerythrin-like"/>
</dbReference>
<reference evidence="10 11" key="1">
    <citation type="journal article" date="2019" name="Antonie Van Leeuwenhoek">
        <title>Description of 'Ca. Methylobacter oryzae' KRF1, a novel species from the environmentally important Methylobacter clade 2.</title>
        <authorList>
            <person name="Khatri K."/>
            <person name="Mohite J.A."/>
            <person name="Pandit P.S."/>
            <person name="Bahulikar R."/>
            <person name="Rahalkar M.C."/>
        </authorList>
    </citation>
    <scope>NUCLEOTIDE SEQUENCE [LARGE SCALE GENOMIC DNA]</scope>
    <source>
        <strain evidence="10 11">KRF1</strain>
    </source>
</reference>
<dbReference type="SUPFAM" id="SSF55785">
    <property type="entry name" value="PYP-like sensor domain (PAS domain)"/>
    <property type="match status" value="1"/>
</dbReference>
<dbReference type="Gene3D" id="3.30.450.20">
    <property type="entry name" value="PAS domain"/>
    <property type="match status" value="1"/>
</dbReference>
<dbReference type="NCBIfam" id="TIGR00229">
    <property type="entry name" value="sensory_box"/>
    <property type="match status" value="1"/>
</dbReference>
<evidence type="ECO:0000256" key="6">
    <source>
        <dbReference type="ARBA" id="ARBA00023004"/>
    </source>
</evidence>
<feature type="domain" description="PAC" evidence="9">
    <location>
        <begin position="235"/>
        <end position="287"/>
    </location>
</feature>
<dbReference type="SMART" id="SM00086">
    <property type="entry name" value="PAC"/>
    <property type="match status" value="1"/>
</dbReference>
<comment type="catalytic activity">
    <reaction evidence="1">
        <text>ATP + protein L-histidine = ADP + protein N-phospho-L-histidine.</text>
        <dbReference type="EC" id="2.7.13.3"/>
    </reaction>
</comment>
<dbReference type="InterPro" id="IPR000014">
    <property type="entry name" value="PAS"/>
</dbReference>
<dbReference type="NCBIfam" id="TIGR02481">
    <property type="entry name" value="hemeryth_dom"/>
    <property type="match status" value="1"/>
</dbReference>
<dbReference type="InterPro" id="IPR003661">
    <property type="entry name" value="HisK_dim/P_dom"/>
</dbReference>
<dbReference type="InterPro" id="IPR001610">
    <property type="entry name" value="PAC"/>
</dbReference>
<dbReference type="PANTHER" id="PTHR43065:SF50">
    <property type="entry name" value="HISTIDINE KINASE"/>
    <property type="match status" value="1"/>
</dbReference>
<accession>A0ABY3C4R5</accession>
<keyword evidence="7" id="KW-0175">Coiled coil</keyword>
<dbReference type="SMART" id="SM00091">
    <property type="entry name" value="PAS"/>
    <property type="match status" value="1"/>
</dbReference>
<dbReference type="InterPro" id="IPR012827">
    <property type="entry name" value="Hemerythrin_metal-bd"/>
</dbReference>
<organism evidence="10 11">
    <name type="scientific">Candidatus Methylobacter oryzae</name>
    <dbReference type="NCBI Taxonomy" id="2497749"/>
    <lineage>
        <taxon>Bacteria</taxon>
        <taxon>Pseudomonadati</taxon>
        <taxon>Pseudomonadota</taxon>
        <taxon>Gammaproteobacteria</taxon>
        <taxon>Methylococcales</taxon>
        <taxon>Methylococcaceae</taxon>
        <taxon>Methylobacter</taxon>
    </lineage>
</organism>
<dbReference type="PRINTS" id="PR00344">
    <property type="entry name" value="BCTRLSENSOR"/>
</dbReference>
<dbReference type="SUPFAM" id="SSF47188">
    <property type="entry name" value="Hemerythrin-like"/>
    <property type="match status" value="1"/>
</dbReference>
<evidence type="ECO:0000256" key="2">
    <source>
        <dbReference type="ARBA" id="ARBA00010587"/>
    </source>
</evidence>
<dbReference type="Gene3D" id="1.10.287.130">
    <property type="match status" value="1"/>
</dbReference>
<evidence type="ECO:0000256" key="5">
    <source>
        <dbReference type="ARBA" id="ARBA00022723"/>
    </source>
</evidence>
<dbReference type="Gene3D" id="1.20.120.50">
    <property type="entry name" value="Hemerythrin-like"/>
    <property type="match status" value="1"/>
</dbReference>
<evidence type="ECO:0000256" key="7">
    <source>
        <dbReference type="SAM" id="Coils"/>
    </source>
</evidence>
<dbReference type="InterPro" id="IPR035965">
    <property type="entry name" value="PAS-like_dom_sf"/>
</dbReference>
<dbReference type="RefSeq" id="WP_127026692.1">
    <property type="nucleotide sequence ID" value="NZ_RYFG02000121.1"/>
</dbReference>
<dbReference type="SMART" id="SM00387">
    <property type="entry name" value="HATPase_c"/>
    <property type="match status" value="1"/>
</dbReference>
<dbReference type="Gene3D" id="3.30.565.10">
    <property type="entry name" value="Histidine kinase-like ATPase, C-terminal domain"/>
    <property type="match status" value="1"/>
</dbReference>
<feature type="coiled-coil region" evidence="7">
    <location>
        <begin position="289"/>
        <end position="335"/>
    </location>
</feature>
<gene>
    <name evidence="10" type="ORF">EKO24_021950</name>
</gene>
<dbReference type="CDD" id="cd00130">
    <property type="entry name" value="PAS"/>
    <property type="match status" value="1"/>
</dbReference>
<evidence type="ECO:0000259" key="9">
    <source>
        <dbReference type="PROSITE" id="PS50113"/>
    </source>
</evidence>
<dbReference type="SUPFAM" id="SSF55874">
    <property type="entry name" value="ATPase domain of HSP90 chaperone/DNA topoisomerase II/histidine kinase"/>
    <property type="match status" value="1"/>
</dbReference>
<dbReference type="Pfam" id="PF08447">
    <property type="entry name" value="PAS_3"/>
    <property type="match status" value="1"/>
</dbReference>
<evidence type="ECO:0000313" key="11">
    <source>
        <dbReference type="Proteomes" id="UP000733744"/>
    </source>
</evidence>